<organism evidence="3">
    <name type="scientific">Bellilinea caldifistulae</name>
    <dbReference type="NCBI Taxonomy" id="360411"/>
    <lineage>
        <taxon>Bacteria</taxon>
        <taxon>Bacillati</taxon>
        <taxon>Chloroflexota</taxon>
        <taxon>Anaerolineae</taxon>
        <taxon>Anaerolineales</taxon>
        <taxon>Anaerolineaceae</taxon>
        <taxon>Bellilinea</taxon>
    </lineage>
</organism>
<gene>
    <name evidence="3" type="ORF">ENT17_13185</name>
</gene>
<name>A0A7C4Q516_9CHLR</name>
<proteinExistence type="inferred from homology"/>
<sequence>MSATEQILQNAQNLLQPFAQSFNSPEPNRLDVFLRRENLLPAIKALIEARWGYLSTITGIDRPAATVEAGQTPVEGEIEVLYSFCSGAAVVSLRVRVPYSDAVLPSICPLIPSATLGERELMEMFGVRAEGTPDTSRLILADSWPEGVYPLRKSFVPPARVSGAAEGG</sequence>
<feature type="domain" description="NADH:ubiquinone oxidoreductase 30kDa subunit" evidence="2">
    <location>
        <begin position="34"/>
        <end position="157"/>
    </location>
</feature>
<accession>A0A7C4Q516</accession>
<dbReference type="InterPro" id="IPR001268">
    <property type="entry name" value="NADH_UbQ_OxRdtase_30kDa_su"/>
</dbReference>
<comment type="caution">
    <text evidence="3">The sequence shown here is derived from an EMBL/GenBank/DDBJ whole genome shotgun (WGS) entry which is preliminary data.</text>
</comment>
<dbReference type="EMBL" id="DSXR01000128">
    <property type="protein sequence ID" value="HGS88550.1"/>
    <property type="molecule type" value="Genomic_DNA"/>
</dbReference>
<evidence type="ECO:0000256" key="1">
    <source>
        <dbReference type="ARBA" id="ARBA00007569"/>
    </source>
</evidence>
<dbReference type="GO" id="GO:0008137">
    <property type="term" value="F:NADH dehydrogenase (ubiquinone) activity"/>
    <property type="evidence" value="ECO:0007669"/>
    <property type="project" value="InterPro"/>
</dbReference>
<evidence type="ECO:0000259" key="2">
    <source>
        <dbReference type="Pfam" id="PF00329"/>
    </source>
</evidence>
<protein>
    <submittedName>
        <fullName evidence="3">NADH-quinone oxidoreductase subunit C</fullName>
    </submittedName>
</protein>
<dbReference type="AlphaFoldDB" id="A0A7C4Q516"/>
<dbReference type="SUPFAM" id="SSF143243">
    <property type="entry name" value="Nqo5-like"/>
    <property type="match status" value="1"/>
</dbReference>
<reference evidence="3" key="1">
    <citation type="journal article" date="2020" name="mSystems">
        <title>Genome- and Community-Level Interaction Insights into Carbon Utilization and Element Cycling Functions of Hydrothermarchaeota in Hydrothermal Sediment.</title>
        <authorList>
            <person name="Zhou Z."/>
            <person name="Liu Y."/>
            <person name="Xu W."/>
            <person name="Pan J."/>
            <person name="Luo Z.H."/>
            <person name="Li M."/>
        </authorList>
    </citation>
    <scope>NUCLEOTIDE SEQUENCE [LARGE SCALE GENOMIC DNA]</scope>
    <source>
        <strain evidence="3">SpSt-556</strain>
    </source>
</reference>
<comment type="similarity">
    <text evidence="1">Belongs to the complex I 30 kDa subunit family.</text>
</comment>
<dbReference type="InterPro" id="IPR037232">
    <property type="entry name" value="NADH_quin_OxRdtase_su_C/D-like"/>
</dbReference>
<dbReference type="Gene3D" id="3.30.460.80">
    <property type="entry name" value="NADH:ubiquinone oxidoreductase, 30kDa subunit"/>
    <property type="match status" value="1"/>
</dbReference>
<dbReference type="PANTHER" id="PTHR10884">
    <property type="entry name" value="NADH DEHYDROGENASE UBIQUINONE IRON-SULFUR PROTEIN 3"/>
    <property type="match status" value="1"/>
</dbReference>
<evidence type="ECO:0000313" key="3">
    <source>
        <dbReference type="EMBL" id="HGS88550.1"/>
    </source>
</evidence>
<dbReference type="PANTHER" id="PTHR10884:SF14">
    <property type="entry name" value="NADH DEHYDROGENASE [UBIQUINONE] IRON-SULFUR PROTEIN 3, MITOCHONDRIAL"/>
    <property type="match status" value="1"/>
</dbReference>
<dbReference type="Pfam" id="PF00329">
    <property type="entry name" value="Complex1_30kDa"/>
    <property type="match status" value="1"/>
</dbReference>